<feature type="region of interest" description="Disordered" evidence="1">
    <location>
        <begin position="1"/>
        <end position="23"/>
    </location>
</feature>
<evidence type="ECO:0000256" key="1">
    <source>
        <dbReference type="SAM" id="MobiDB-lite"/>
    </source>
</evidence>
<dbReference type="EnsemblPlants" id="TuG1812G0400001078.01.T02">
    <property type="protein sequence ID" value="TuG1812G0400001078.01.T02"/>
    <property type="gene ID" value="TuG1812G0400001078.01"/>
</dbReference>
<reference evidence="3" key="1">
    <citation type="journal article" date="2013" name="Nature">
        <title>Draft genome of the wheat A-genome progenitor Triticum urartu.</title>
        <authorList>
            <person name="Ling H.Q."/>
            <person name="Zhao S."/>
            <person name="Liu D."/>
            <person name="Wang J."/>
            <person name="Sun H."/>
            <person name="Zhang C."/>
            <person name="Fan H."/>
            <person name="Li D."/>
            <person name="Dong L."/>
            <person name="Tao Y."/>
            <person name="Gao C."/>
            <person name="Wu H."/>
            <person name="Li Y."/>
            <person name="Cui Y."/>
            <person name="Guo X."/>
            <person name="Zheng S."/>
            <person name="Wang B."/>
            <person name="Yu K."/>
            <person name="Liang Q."/>
            <person name="Yang W."/>
            <person name="Lou X."/>
            <person name="Chen J."/>
            <person name="Feng M."/>
            <person name="Jian J."/>
            <person name="Zhang X."/>
            <person name="Luo G."/>
            <person name="Jiang Y."/>
            <person name="Liu J."/>
            <person name="Wang Z."/>
            <person name="Sha Y."/>
            <person name="Zhang B."/>
            <person name="Wu H."/>
            <person name="Tang D."/>
            <person name="Shen Q."/>
            <person name="Xue P."/>
            <person name="Zou S."/>
            <person name="Wang X."/>
            <person name="Liu X."/>
            <person name="Wang F."/>
            <person name="Yang Y."/>
            <person name="An X."/>
            <person name="Dong Z."/>
            <person name="Zhang K."/>
            <person name="Zhang X."/>
            <person name="Luo M.C."/>
            <person name="Dvorak J."/>
            <person name="Tong Y."/>
            <person name="Wang J."/>
            <person name="Yang H."/>
            <person name="Li Z."/>
            <person name="Wang D."/>
            <person name="Zhang A."/>
            <person name="Wang J."/>
        </authorList>
    </citation>
    <scope>NUCLEOTIDE SEQUENCE</scope>
    <source>
        <strain evidence="3">cv. G1812</strain>
    </source>
</reference>
<keyword evidence="3" id="KW-1185">Reference proteome</keyword>
<reference evidence="2" key="3">
    <citation type="submission" date="2022-06" db="UniProtKB">
        <authorList>
            <consortium name="EnsemblPlants"/>
        </authorList>
    </citation>
    <scope>IDENTIFICATION</scope>
</reference>
<evidence type="ECO:0000313" key="2">
    <source>
        <dbReference type="EnsemblPlants" id="TuG1812G0400001078.01.T04"/>
    </source>
</evidence>
<dbReference type="Gramene" id="TuG1812G0400001078.01.T04">
    <property type="protein sequence ID" value="TuG1812G0400001078.01.T04"/>
    <property type="gene ID" value="TuG1812G0400001078.01"/>
</dbReference>
<dbReference type="EnsemblPlants" id="TuG1812G0400001078.01.T04">
    <property type="protein sequence ID" value="TuG1812G0400001078.01.T04"/>
    <property type="gene ID" value="TuG1812G0400001078.01"/>
</dbReference>
<dbReference type="EnsemblPlants" id="TuG1812G0400001078.01.T03">
    <property type="protein sequence ID" value="TuG1812G0400001078.01.T03"/>
    <property type="gene ID" value="TuG1812G0400001078.01"/>
</dbReference>
<dbReference type="Gramene" id="TuG1812G0400001078.01.T02">
    <property type="protein sequence ID" value="TuG1812G0400001078.01.T02"/>
    <property type="gene ID" value="TuG1812G0400001078.01"/>
</dbReference>
<name>A0A8R7U5X4_TRIUA</name>
<accession>A0A8R7U5X4</accession>
<feature type="region of interest" description="Disordered" evidence="1">
    <location>
        <begin position="35"/>
        <end position="84"/>
    </location>
</feature>
<evidence type="ECO:0000313" key="3">
    <source>
        <dbReference type="Proteomes" id="UP000015106"/>
    </source>
</evidence>
<dbReference type="EnsemblPlants" id="TuG1812G0400001078.01.T06">
    <property type="protein sequence ID" value="TuG1812G0400001078.01.T06"/>
    <property type="gene ID" value="TuG1812G0400001078.01"/>
</dbReference>
<reference evidence="2" key="2">
    <citation type="submission" date="2018-03" db="EMBL/GenBank/DDBJ databases">
        <title>The Triticum urartu genome reveals the dynamic nature of wheat genome evolution.</title>
        <authorList>
            <person name="Ling H."/>
            <person name="Ma B."/>
            <person name="Shi X."/>
            <person name="Liu H."/>
            <person name="Dong L."/>
            <person name="Sun H."/>
            <person name="Cao Y."/>
            <person name="Gao Q."/>
            <person name="Zheng S."/>
            <person name="Li Y."/>
            <person name="Yu Y."/>
            <person name="Du H."/>
            <person name="Qi M."/>
            <person name="Li Y."/>
            <person name="Yu H."/>
            <person name="Cui Y."/>
            <person name="Wang N."/>
            <person name="Chen C."/>
            <person name="Wu H."/>
            <person name="Zhao Y."/>
            <person name="Zhang J."/>
            <person name="Li Y."/>
            <person name="Zhou W."/>
            <person name="Zhang B."/>
            <person name="Hu W."/>
            <person name="Eijk M."/>
            <person name="Tang J."/>
            <person name="Witsenboer H."/>
            <person name="Zhao S."/>
            <person name="Li Z."/>
            <person name="Zhang A."/>
            <person name="Wang D."/>
            <person name="Liang C."/>
        </authorList>
    </citation>
    <scope>NUCLEOTIDE SEQUENCE [LARGE SCALE GENOMIC DNA]</scope>
    <source>
        <strain evidence="2">cv. G1812</strain>
    </source>
</reference>
<dbReference type="AlphaFoldDB" id="A0A8R7U5X4"/>
<proteinExistence type="predicted"/>
<dbReference type="EnsemblPlants" id="TuG1812G0400001078.01.T01">
    <property type="protein sequence ID" value="TuG1812G0400001078.01.T01"/>
    <property type="gene ID" value="TuG1812G0400001078.01"/>
</dbReference>
<protein>
    <submittedName>
        <fullName evidence="2">Uncharacterized protein</fullName>
    </submittedName>
</protein>
<dbReference type="Proteomes" id="UP000015106">
    <property type="component" value="Chromosome 4"/>
</dbReference>
<feature type="compositionally biased region" description="Pro residues" evidence="1">
    <location>
        <begin position="54"/>
        <end position="68"/>
    </location>
</feature>
<dbReference type="Gramene" id="TuG1812G0400001078.01.T06">
    <property type="protein sequence ID" value="TuG1812G0400001078.01.T06"/>
    <property type="gene ID" value="TuG1812G0400001078.01"/>
</dbReference>
<dbReference type="Gramene" id="TuG1812G0400001078.01.T03">
    <property type="protein sequence ID" value="TuG1812G0400001078.01.T03"/>
    <property type="gene ID" value="TuG1812G0400001078.01"/>
</dbReference>
<sequence length="105" mass="11551">KKKKNSPTRVSFSAPPLAGARHHLHLRRPRGCLSVHRGGAGAGEADWTTEESLPAPPTRPAPIPIPPPTRRRVSRPPTPREASSCTVVYLEERSVVFYRDRGILS</sequence>
<dbReference type="Gramene" id="TuG1812G0400001078.01.T01">
    <property type="protein sequence ID" value="TuG1812G0400001078.01.T01"/>
    <property type="gene ID" value="TuG1812G0400001078.01"/>
</dbReference>
<organism evidence="2 3">
    <name type="scientific">Triticum urartu</name>
    <name type="common">Red wild einkorn</name>
    <name type="synonym">Crithodium urartu</name>
    <dbReference type="NCBI Taxonomy" id="4572"/>
    <lineage>
        <taxon>Eukaryota</taxon>
        <taxon>Viridiplantae</taxon>
        <taxon>Streptophyta</taxon>
        <taxon>Embryophyta</taxon>
        <taxon>Tracheophyta</taxon>
        <taxon>Spermatophyta</taxon>
        <taxon>Magnoliopsida</taxon>
        <taxon>Liliopsida</taxon>
        <taxon>Poales</taxon>
        <taxon>Poaceae</taxon>
        <taxon>BOP clade</taxon>
        <taxon>Pooideae</taxon>
        <taxon>Triticodae</taxon>
        <taxon>Triticeae</taxon>
        <taxon>Triticinae</taxon>
        <taxon>Triticum</taxon>
    </lineage>
</organism>
<dbReference type="Gramene" id="TuG1812G0400001078.01.T05">
    <property type="protein sequence ID" value="TuG1812G0400001078.01.T05"/>
    <property type="gene ID" value="TuG1812G0400001078.01"/>
</dbReference>
<dbReference type="EnsemblPlants" id="TuG1812G0400001078.01.T05">
    <property type="protein sequence ID" value="TuG1812G0400001078.01.T05"/>
    <property type="gene ID" value="TuG1812G0400001078.01"/>
</dbReference>